<feature type="region of interest" description="Disordered" evidence="1">
    <location>
        <begin position="1"/>
        <end position="88"/>
    </location>
</feature>
<proteinExistence type="predicted"/>
<name>A0A926ITY6_AERHY</name>
<evidence type="ECO:0000256" key="1">
    <source>
        <dbReference type="SAM" id="MobiDB-lite"/>
    </source>
</evidence>
<reference evidence="2" key="1">
    <citation type="submission" date="2020-07" db="EMBL/GenBank/DDBJ databases">
        <title>Carbapenem Resistant Aeromonas hydrophila Carrying blacphA7 Isolated from Two Solid Organ Transplant Patients.</title>
        <authorList>
            <person name="Hilt E."/>
            <person name="Fitzwater S.P."/>
            <person name="Ward K."/>
            <person name="De St Maurice A."/>
            <person name="Chandrasekaran S."/>
            <person name="Garner O.B."/>
            <person name="Yang S."/>
        </authorList>
    </citation>
    <scope>NUCLEOTIDE SEQUENCE</scope>
    <source>
        <strain evidence="2">B-1</strain>
    </source>
</reference>
<gene>
    <name evidence="2" type="ORF">H2136_21930</name>
</gene>
<organism evidence="2">
    <name type="scientific">Aeromonas hydrophila</name>
    <dbReference type="NCBI Taxonomy" id="644"/>
    <lineage>
        <taxon>Bacteria</taxon>
        <taxon>Pseudomonadati</taxon>
        <taxon>Pseudomonadota</taxon>
        <taxon>Gammaproteobacteria</taxon>
        <taxon>Aeromonadales</taxon>
        <taxon>Aeromonadaceae</taxon>
        <taxon>Aeromonas</taxon>
    </lineage>
</organism>
<evidence type="ECO:0000313" key="2">
    <source>
        <dbReference type="EMBL" id="MBC8674420.1"/>
    </source>
</evidence>
<accession>A0A926ITY6</accession>
<protein>
    <submittedName>
        <fullName evidence="2">Uncharacterized protein</fullName>
    </submittedName>
</protein>
<comment type="caution">
    <text evidence="2">The sequence shown here is derived from an EMBL/GenBank/DDBJ whole genome shotgun (WGS) entry which is preliminary data.</text>
</comment>
<sequence length="88" mass="9267">MMPATVAARSTAPTAISSRHSGMQEGVGHEPDKQDKRDGRGRCGQGSSGGRQPAGGALDRYFMISERGSNVRQEVLAGSPPSSPWSIR</sequence>
<feature type="compositionally biased region" description="Polar residues" evidence="1">
    <location>
        <begin position="11"/>
        <end position="21"/>
    </location>
</feature>
<feature type="compositionally biased region" description="Gly residues" evidence="1">
    <location>
        <begin position="42"/>
        <end position="53"/>
    </location>
</feature>
<dbReference type="AlphaFoldDB" id="A0A926ITY6"/>
<feature type="compositionally biased region" description="Basic and acidic residues" evidence="1">
    <location>
        <begin position="27"/>
        <end position="41"/>
    </location>
</feature>
<dbReference type="EMBL" id="JACLAN010000016">
    <property type="protein sequence ID" value="MBC8674420.1"/>
    <property type="molecule type" value="Genomic_DNA"/>
</dbReference>